<sequence length="259" mass="28376">MTDPVLLDVDSDIATVTLNRPERRNACNLAMWRRLAEVMEEVGHNDSLRCVVVRGAGGEAFGAGADIAEFERHRYSAEQARAYNSEMVPAFHGLRDCPHPVVALIQGPCMGGGLEIAMFCDLRIAGESAQFAIPVKRLGHMLALPELEELIELVGRAAALELLLEGRVWTAQEAFVKGLATRVVADDVVADEVYATARRIASGAPLAARQHKAFARRLMDPARLSEAELDAPARLCDSEDYREGVRAFLAKEKPIFRGR</sequence>
<evidence type="ECO:0000256" key="2">
    <source>
        <dbReference type="ARBA" id="ARBA00023239"/>
    </source>
</evidence>
<reference evidence="4 5" key="1">
    <citation type="submission" date="2018-07" db="EMBL/GenBank/DDBJ databases">
        <title>Venubactetium sediminum gen. nov., sp. nov., isolated from a marine solar saltern.</title>
        <authorList>
            <person name="Wang S."/>
        </authorList>
    </citation>
    <scope>NUCLEOTIDE SEQUENCE [LARGE SCALE GENOMIC DNA]</scope>
    <source>
        <strain evidence="4 5">WD2A32</strain>
    </source>
</reference>
<evidence type="ECO:0000313" key="4">
    <source>
        <dbReference type="EMBL" id="RDD63676.1"/>
    </source>
</evidence>
<name>A0A369TLA7_9PROT</name>
<dbReference type="CDD" id="cd06558">
    <property type="entry name" value="crotonase-like"/>
    <property type="match status" value="1"/>
</dbReference>
<comment type="caution">
    <text evidence="4">The sequence shown here is derived from an EMBL/GenBank/DDBJ whole genome shotgun (WGS) entry which is preliminary data.</text>
</comment>
<organism evidence="4 5">
    <name type="scientific">Ferruginivarius sediminum</name>
    <dbReference type="NCBI Taxonomy" id="2661937"/>
    <lineage>
        <taxon>Bacteria</taxon>
        <taxon>Pseudomonadati</taxon>
        <taxon>Pseudomonadota</taxon>
        <taxon>Alphaproteobacteria</taxon>
        <taxon>Rhodospirillales</taxon>
        <taxon>Rhodospirillaceae</taxon>
        <taxon>Ferruginivarius</taxon>
    </lineage>
</organism>
<dbReference type="PROSITE" id="PS00166">
    <property type="entry name" value="ENOYL_COA_HYDRATASE"/>
    <property type="match status" value="1"/>
</dbReference>
<dbReference type="SUPFAM" id="SSF52096">
    <property type="entry name" value="ClpP/crotonase"/>
    <property type="match status" value="1"/>
</dbReference>
<keyword evidence="2" id="KW-0456">Lyase</keyword>
<keyword evidence="5" id="KW-1185">Reference proteome</keyword>
<evidence type="ECO:0000313" key="5">
    <source>
        <dbReference type="Proteomes" id="UP000253941"/>
    </source>
</evidence>
<gene>
    <name evidence="4" type="ORF">DRB17_00375</name>
</gene>
<protein>
    <submittedName>
        <fullName evidence="4">Enoyl-CoA hydratase/isomerase family protein</fullName>
    </submittedName>
</protein>
<dbReference type="Gene3D" id="3.90.226.10">
    <property type="entry name" value="2-enoyl-CoA Hydratase, Chain A, domain 1"/>
    <property type="match status" value="1"/>
</dbReference>
<evidence type="ECO:0000256" key="1">
    <source>
        <dbReference type="ARBA" id="ARBA00005254"/>
    </source>
</evidence>
<dbReference type="RefSeq" id="WP_114580189.1">
    <property type="nucleotide sequence ID" value="NZ_QPMH01000001.1"/>
</dbReference>
<keyword evidence="4" id="KW-0413">Isomerase</keyword>
<evidence type="ECO:0000256" key="3">
    <source>
        <dbReference type="RuleBase" id="RU003707"/>
    </source>
</evidence>
<dbReference type="GO" id="GO:0006635">
    <property type="term" value="P:fatty acid beta-oxidation"/>
    <property type="evidence" value="ECO:0007669"/>
    <property type="project" value="TreeGrafter"/>
</dbReference>
<dbReference type="InterPro" id="IPR001753">
    <property type="entry name" value="Enoyl-CoA_hydra/iso"/>
</dbReference>
<dbReference type="InterPro" id="IPR014748">
    <property type="entry name" value="Enoyl-CoA_hydra_C"/>
</dbReference>
<proteinExistence type="inferred from homology"/>
<dbReference type="Gene3D" id="1.10.12.10">
    <property type="entry name" value="Lyase 2-enoyl-coa Hydratase, Chain A, domain 2"/>
    <property type="match status" value="1"/>
</dbReference>
<dbReference type="GO" id="GO:0016853">
    <property type="term" value="F:isomerase activity"/>
    <property type="evidence" value="ECO:0007669"/>
    <property type="project" value="UniProtKB-KW"/>
</dbReference>
<accession>A0A369TLA7</accession>
<dbReference type="InterPro" id="IPR029045">
    <property type="entry name" value="ClpP/crotonase-like_dom_sf"/>
</dbReference>
<comment type="similarity">
    <text evidence="1 3">Belongs to the enoyl-CoA hydratase/isomerase family.</text>
</comment>
<dbReference type="AlphaFoldDB" id="A0A369TLA7"/>
<dbReference type="GO" id="GO:0016829">
    <property type="term" value="F:lyase activity"/>
    <property type="evidence" value="ECO:0007669"/>
    <property type="project" value="UniProtKB-KW"/>
</dbReference>
<dbReference type="InterPro" id="IPR018376">
    <property type="entry name" value="Enoyl-CoA_hyd/isom_CS"/>
</dbReference>
<dbReference type="EMBL" id="QPMH01000001">
    <property type="protein sequence ID" value="RDD63676.1"/>
    <property type="molecule type" value="Genomic_DNA"/>
</dbReference>
<dbReference type="PANTHER" id="PTHR11941">
    <property type="entry name" value="ENOYL-COA HYDRATASE-RELATED"/>
    <property type="match status" value="1"/>
</dbReference>
<dbReference type="Proteomes" id="UP000253941">
    <property type="component" value="Unassembled WGS sequence"/>
</dbReference>
<dbReference type="PANTHER" id="PTHR11941:SF54">
    <property type="entry name" value="ENOYL-COA HYDRATASE, MITOCHONDRIAL"/>
    <property type="match status" value="1"/>
</dbReference>
<dbReference type="Pfam" id="PF00378">
    <property type="entry name" value="ECH_1"/>
    <property type="match status" value="1"/>
</dbReference>